<evidence type="ECO:0000256" key="14">
    <source>
        <dbReference type="SAM" id="MobiDB-lite"/>
    </source>
</evidence>
<dbReference type="KEGG" id="pmrn:116951824"/>
<evidence type="ECO:0000256" key="7">
    <source>
        <dbReference type="ARBA" id="ARBA00022692"/>
    </source>
</evidence>
<evidence type="ECO:0000256" key="13">
    <source>
        <dbReference type="PROSITE-ProRule" id="PRU00339"/>
    </source>
</evidence>
<feature type="repeat" description="TPR" evidence="13">
    <location>
        <begin position="816"/>
        <end position="849"/>
    </location>
</feature>
<feature type="repeat" description="TPR" evidence="13">
    <location>
        <begin position="710"/>
        <end position="743"/>
    </location>
</feature>
<dbReference type="GO" id="GO:0016020">
    <property type="term" value="C:membrane"/>
    <property type="evidence" value="ECO:0007669"/>
    <property type="project" value="UniProtKB-SubCell"/>
</dbReference>
<evidence type="ECO:0000313" key="17">
    <source>
        <dbReference type="Proteomes" id="UP001318040"/>
    </source>
</evidence>
<dbReference type="PROSITE" id="PS50293">
    <property type="entry name" value="TPR_REGION"/>
    <property type="match status" value="2"/>
</dbReference>
<feature type="transmembrane region" description="Helical" evidence="15">
    <location>
        <begin position="411"/>
        <end position="433"/>
    </location>
</feature>
<gene>
    <name evidence="18" type="primary">TMTC1</name>
</gene>
<dbReference type="InterPro" id="IPR013618">
    <property type="entry name" value="TMTC_DUF1736"/>
</dbReference>
<feature type="transmembrane region" description="Helical" evidence="15">
    <location>
        <begin position="303"/>
        <end position="321"/>
    </location>
</feature>
<evidence type="ECO:0000256" key="12">
    <source>
        <dbReference type="ARBA" id="ARBA00023136"/>
    </source>
</evidence>
<dbReference type="GO" id="GO:0004169">
    <property type="term" value="F:dolichyl-phosphate-mannose-protein mannosyltransferase activity"/>
    <property type="evidence" value="ECO:0007669"/>
    <property type="project" value="UniProtKB-EC"/>
</dbReference>
<dbReference type="Pfam" id="PF08409">
    <property type="entry name" value="TMTC_DUF1736"/>
    <property type="match status" value="1"/>
</dbReference>
<dbReference type="Pfam" id="PF13176">
    <property type="entry name" value="TPR_7"/>
    <property type="match status" value="2"/>
</dbReference>
<dbReference type="Proteomes" id="UP001318040">
    <property type="component" value="Chromosome 3"/>
</dbReference>
<keyword evidence="10" id="KW-0256">Endoplasmic reticulum</keyword>
<dbReference type="InterPro" id="IPR003107">
    <property type="entry name" value="HAT"/>
</dbReference>
<sequence>MRGSGWWRRRRWWRWRCWTWSFRWPPGRVGPWPRVASPTWQGYALVALLAALAYANSLQGDFVHDDLLAIVGNPDAQPGAPLSRLMGHDFWGKSMRSPTSHKSYRPFCVLTFRLNVWLGGMHPWGFHVLNVCLHAATCVAFAGFGRSVLWPPAERSLPGAPWLAAALFAVHPVHTEAVSGIVGRADVLACLLFLASFCAYVRSVGAQGTATGAGCCCCCSRRRHCCPVTESPGLLALSLLLGGAAMLVKETGVTALGAALAYDALVLSRLPPCREKETAWHTGRSWDLLHGYKPLLKRGAVTVLWLVLLLAFRLAVMGAKLPAFMEQDNPASFSPHRLTRFLTYSYLCALNAWLLLCPRTLSYDWQAGSVELLTSARDPRVLAPTGLALGLGIIAMRCARTPQVEERRVLTAGLLLLVLPFLPASNLFFRVGFVMAERILYLPSMGSCLLVTHALTSLYLRAGARARPPVAAAALCLLALFAAKTLQRNQVWRSREALFRSGVETLPHNAKAHYNYANLLRDKGETERARQHYRAALSLCPGHASALNNLGTLAHELGHAESLYRRALAAAPTHAGAMFNLANLLRSRGVGEEAERLYRRATRVAPHFADAFAGLASLLSAQNRAREAEEVYRTALEIHAHNADLHNNYGAFLLERGDQERARGHYVRATQLNPSHAVALVNLGRLARARGHNREAEDWYLRCLEVDRSAEALSLLGALYYNTGRTRGALGAYSEALERDPSSRSSALALAQVLVRLGEVREAERAVTRALALDPACIECHRLRAALHAQAGSTEQALEAVRAAIRLRPPDSRLLADLHFAEGNHLRELGRTHDALKSYGEAVRLEPSLAPAWMNMGAVLHVQGDYRGARELYERARQLEPGSLALLENLAKLKRAEHGAPLPGPERSSPTAVPPLH</sequence>
<proteinExistence type="inferred from homology"/>
<evidence type="ECO:0000256" key="9">
    <source>
        <dbReference type="ARBA" id="ARBA00022803"/>
    </source>
</evidence>
<dbReference type="AlphaFoldDB" id="A0AAJ7TYL9"/>
<dbReference type="RefSeq" id="XP_032826479.1">
    <property type="nucleotide sequence ID" value="XM_032970588.1"/>
</dbReference>
<dbReference type="Gene3D" id="1.25.40.10">
    <property type="entry name" value="Tetratricopeptide repeat domain"/>
    <property type="match status" value="5"/>
</dbReference>
<dbReference type="GO" id="GO:0005783">
    <property type="term" value="C:endoplasmic reticulum"/>
    <property type="evidence" value="ECO:0007669"/>
    <property type="project" value="UniProtKB-SubCell"/>
</dbReference>
<dbReference type="Pfam" id="PF14559">
    <property type="entry name" value="TPR_19"/>
    <property type="match status" value="1"/>
</dbReference>
<dbReference type="SMART" id="SM00386">
    <property type="entry name" value="HAT"/>
    <property type="match status" value="4"/>
</dbReference>
<evidence type="ECO:0000256" key="5">
    <source>
        <dbReference type="ARBA" id="ARBA00012839"/>
    </source>
</evidence>
<dbReference type="PROSITE" id="PS50005">
    <property type="entry name" value="TPR"/>
    <property type="match status" value="6"/>
</dbReference>
<dbReference type="GeneID" id="116951824"/>
<dbReference type="InterPro" id="IPR052943">
    <property type="entry name" value="TMTC_O-mannosyl-trnsfr"/>
</dbReference>
<dbReference type="InterPro" id="IPR019734">
    <property type="entry name" value="TPR_rpt"/>
</dbReference>
<comment type="similarity">
    <text evidence="4">Belongs to the TMTC family.</text>
</comment>
<evidence type="ECO:0000256" key="1">
    <source>
        <dbReference type="ARBA" id="ARBA00004141"/>
    </source>
</evidence>
<evidence type="ECO:0000259" key="16">
    <source>
        <dbReference type="Pfam" id="PF08409"/>
    </source>
</evidence>
<evidence type="ECO:0000313" key="18">
    <source>
        <dbReference type="RefSeq" id="XP_032826479.1"/>
    </source>
</evidence>
<dbReference type="InterPro" id="IPR011990">
    <property type="entry name" value="TPR-like_helical_dom_sf"/>
</dbReference>
<feature type="region of interest" description="Disordered" evidence="14">
    <location>
        <begin position="898"/>
        <end position="917"/>
    </location>
</feature>
<keyword evidence="9 13" id="KW-0802">TPR repeat</keyword>
<dbReference type="SMART" id="SM00028">
    <property type="entry name" value="TPR"/>
    <property type="match status" value="11"/>
</dbReference>
<keyword evidence="12 15" id="KW-0472">Membrane</keyword>
<evidence type="ECO:0000256" key="11">
    <source>
        <dbReference type="ARBA" id="ARBA00022989"/>
    </source>
</evidence>
<feature type="repeat" description="TPR" evidence="13">
    <location>
        <begin position="510"/>
        <end position="543"/>
    </location>
</feature>
<keyword evidence="7 15" id="KW-0812">Transmembrane</keyword>
<evidence type="ECO:0000256" key="15">
    <source>
        <dbReference type="SAM" id="Phobius"/>
    </source>
</evidence>
<evidence type="ECO:0000256" key="6">
    <source>
        <dbReference type="ARBA" id="ARBA00022679"/>
    </source>
</evidence>
<dbReference type="GO" id="GO:0006396">
    <property type="term" value="P:RNA processing"/>
    <property type="evidence" value="ECO:0007669"/>
    <property type="project" value="InterPro"/>
</dbReference>
<feature type="repeat" description="TPR" evidence="13">
    <location>
        <begin position="643"/>
        <end position="676"/>
    </location>
</feature>
<evidence type="ECO:0000256" key="10">
    <source>
        <dbReference type="ARBA" id="ARBA00022824"/>
    </source>
</evidence>
<comment type="pathway">
    <text evidence="3">Protein modification; protein glycosylation.</text>
</comment>
<keyword evidence="8" id="KW-0677">Repeat</keyword>
<reference evidence="18" key="1">
    <citation type="submission" date="2025-08" db="UniProtKB">
        <authorList>
            <consortium name="RefSeq"/>
        </authorList>
    </citation>
    <scope>IDENTIFICATION</scope>
    <source>
        <tissue evidence="18">Sperm</tissue>
    </source>
</reference>
<organism evidence="17 18">
    <name type="scientific">Petromyzon marinus</name>
    <name type="common">Sea lamprey</name>
    <dbReference type="NCBI Taxonomy" id="7757"/>
    <lineage>
        <taxon>Eukaryota</taxon>
        <taxon>Metazoa</taxon>
        <taxon>Chordata</taxon>
        <taxon>Craniata</taxon>
        <taxon>Vertebrata</taxon>
        <taxon>Cyclostomata</taxon>
        <taxon>Hyperoartia</taxon>
        <taxon>Petromyzontiformes</taxon>
        <taxon>Petromyzontidae</taxon>
        <taxon>Petromyzon</taxon>
    </lineage>
</organism>
<feature type="repeat" description="TPR" evidence="13">
    <location>
        <begin position="609"/>
        <end position="642"/>
    </location>
</feature>
<comment type="subcellular location">
    <subcellularLocation>
        <location evidence="2">Endoplasmic reticulum</location>
    </subcellularLocation>
    <subcellularLocation>
        <location evidence="1">Membrane</location>
        <topology evidence="1">Multi-pass membrane protein</topology>
    </subcellularLocation>
</comment>
<keyword evidence="17" id="KW-1185">Reference proteome</keyword>
<name>A0AAJ7TYL9_PETMA</name>
<dbReference type="Pfam" id="PF13432">
    <property type="entry name" value="TPR_16"/>
    <property type="match status" value="2"/>
</dbReference>
<keyword evidence="11 15" id="KW-1133">Transmembrane helix</keyword>
<keyword evidence="6" id="KW-0808">Transferase</keyword>
<accession>A0AAJ7TYL9</accession>
<feature type="transmembrane region" description="Helical" evidence="15">
    <location>
        <begin position="341"/>
        <end position="361"/>
    </location>
</feature>
<feature type="domain" description="DUF1736" evidence="16">
    <location>
        <begin position="319"/>
        <end position="387"/>
    </location>
</feature>
<evidence type="ECO:0000256" key="4">
    <source>
        <dbReference type="ARBA" id="ARBA00007882"/>
    </source>
</evidence>
<dbReference type="PANTHER" id="PTHR44809">
    <property type="match status" value="1"/>
</dbReference>
<evidence type="ECO:0000256" key="3">
    <source>
        <dbReference type="ARBA" id="ARBA00004922"/>
    </source>
</evidence>
<dbReference type="PANTHER" id="PTHR44809:SF1">
    <property type="entry name" value="PROTEIN O-MANNOSYL-TRANSFERASE TMTC1"/>
    <property type="match status" value="1"/>
</dbReference>
<feature type="repeat" description="TPR" evidence="13">
    <location>
        <begin position="850"/>
        <end position="883"/>
    </location>
</feature>
<evidence type="ECO:0000256" key="8">
    <source>
        <dbReference type="ARBA" id="ARBA00022737"/>
    </source>
</evidence>
<evidence type="ECO:0000256" key="2">
    <source>
        <dbReference type="ARBA" id="ARBA00004240"/>
    </source>
</evidence>
<dbReference type="CTD" id="83857"/>
<dbReference type="EC" id="2.4.1.109" evidence="5"/>
<dbReference type="Pfam" id="PF13414">
    <property type="entry name" value="TPR_11"/>
    <property type="match status" value="1"/>
</dbReference>
<protein>
    <recommendedName>
        <fullName evidence="5">dolichyl-phosphate-mannose--protein mannosyltransferase</fullName>
        <ecNumber evidence="5">2.4.1.109</ecNumber>
    </recommendedName>
</protein>
<dbReference type="SUPFAM" id="SSF48452">
    <property type="entry name" value="TPR-like"/>
    <property type="match status" value="2"/>
</dbReference>